<dbReference type="FunCoup" id="A0A067NVI5">
    <property type="interactions" value="580"/>
</dbReference>
<keyword evidence="8 10" id="KW-0472">Membrane</keyword>
<dbReference type="VEuPathDB" id="FungiDB:PLEOSDRAFT_1034608"/>
<gene>
    <name evidence="11" type="ORF">PLEOSDRAFT_1034608</name>
</gene>
<dbReference type="InParanoid" id="A0A067NVI5"/>
<feature type="transmembrane region" description="Helical" evidence="10">
    <location>
        <begin position="417"/>
        <end position="440"/>
    </location>
</feature>
<feature type="transmembrane region" description="Helical" evidence="10">
    <location>
        <begin position="20"/>
        <end position="36"/>
    </location>
</feature>
<protein>
    <recommendedName>
        <fullName evidence="13">GPI transamidase component PIG-S</fullName>
    </recommendedName>
</protein>
<keyword evidence="9" id="KW-0325">Glycoprotein</keyword>
<dbReference type="Pfam" id="PF10510">
    <property type="entry name" value="PIG-S"/>
    <property type="match status" value="2"/>
</dbReference>
<evidence type="ECO:0000256" key="6">
    <source>
        <dbReference type="ARBA" id="ARBA00022824"/>
    </source>
</evidence>
<evidence type="ECO:0000256" key="5">
    <source>
        <dbReference type="ARBA" id="ARBA00022692"/>
    </source>
</evidence>
<dbReference type="STRING" id="1137138.A0A067NVI5"/>
<dbReference type="GO" id="GO:0042765">
    <property type="term" value="C:GPI-anchor transamidase complex"/>
    <property type="evidence" value="ECO:0007669"/>
    <property type="project" value="InterPro"/>
</dbReference>
<evidence type="ECO:0008006" key="13">
    <source>
        <dbReference type="Google" id="ProtNLM"/>
    </source>
</evidence>
<evidence type="ECO:0000256" key="7">
    <source>
        <dbReference type="ARBA" id="ARBA00022989"/>
    </source>
</evidence>
<keyword evidence="4" id="KW-0337">GPI-anchor biosynthesis</keyword>
<evidence type="ECO:0000256" key="8">
    <source>
        <dbReference type="ARBA" id="ARBA00023136"/>
    </source>
</evidence>
<evidence type="ECO:0000256" key="3">
    <source>
        <dbReference type="ARBA" id="ARBA00005316"/>
    </source>
</evidence>
<evidence type="ECO:0000256" key="10">
    <source>
        <dbReference type="SAM" id="Phobius"/>
    </source>
</evidence>
<dbReference type="InterPro" id="IPR019540">
    <property type="entry name" value="PtdIno-glycan_biosynth_class_S"/>
</dbReference>
<evidence type="ECO:0000256" key="1">
    <source>
        <dbReference type="ARBA" id="ARBA00004477"/>
    </source>
</evidence>
<dbReference type="EMBL" id="KL198005">
    <property type="protein sequence ID" value="KDQ31894.1"/>
    <property type="molecule type" value="Genomic_DNA"/>
</dbReference>
<dbReference type="UniPathway" id="UPA00196"/>
<evidence type="ECO:0000256" key="9">
    <source>
        <dbReference type="ARBA" id="ARBA00023180"/>
    </source>
</evidence>
<keyword evidence="6" id="KW-0256">Endoplasmic reticulum</keyword>
<name>A0A067NVI5_PLEO1</name>
<evidence type="ECO:0000256" key="2">
    <source>
        <dbReference type="ARBA" id="ARBA00004687"/>
    </source>
</evidence>
<evidence type="ECO:0000313" key="12">
    <source>
        <dbReference type="Proteomes" id="UP000027073"/>
    </source>
</evidence>
<evidence type="ECO:0000313" key="11">
    <source>
        <dbReference type="EMBL" id="KDQ31894.1"/>
    </source>
</evidence>
<organism evidence="11 12">
    <name type="scientific">Pleurotus ostreatus (strain PC15)</name>
    <name type="common">Oyster mushroom</name>
    <dbReference type="NCBI Taxonomy" id="1137138"/>
    <lineage>
        <taxon>Eukaryota</taxon>
        <taxon>Fungi</taxon>
        <taxon>Dikarya</taxon>
        <taxon>Basidiomycota</taxon>
        <taxon>Agaricomycotina</taxon>
        <taxon>Agaricomycetes</taxon>
        <taxon>Agaricomycetidae</taxon>
        <taxon>Agaricales</taxon>
        <taxon>Pleurotineae</taxon>
        <taxon>Pleurotaceae</taxon>
        <taxon>Pleurotus</taxon>
    </lineage>
</organism>
<reference evidence="12" key="1">
    <citation type="journal article" date="2014" name="Proc. Natl. Acad. Sci. U.S.A.">
        <title>Extensive sampling of basidiomycete genomes demonstrates inadequacy of the white-rot/brown-rot paradigm for wood decay fungi.</title>
        <authorList>
            <person name="Riley R."/>
            <person name="Salamov A.A."/>
            <person name="Brown D.W."/>
            <person name="Nagy L.G."/>
            <person name="Floudas D."/>
            <person name="Held B.W."/>
            <person name="Levasseur A."/>
            <person name="Lombard V."/>
            <person name="Morin E."/>
            <person name="Otillar R."/>
            <person name="Lindquist E.A."/>
            <person name="Sun H."/>
            <person name="LaButti K.M."/>
            <person name="Schmutz J."/>
            <person name="Jabbour D."/>
            <person name="Luo H."/>
            <person name="Baker S.E."/>
            <person name="Pisabarro A.G."/>
            <person name="Walton J.D."/>
            <person name="Blanchette R.A."/>
            <person name="Henrissat B."/>
            <person name="Martin F."/>
            <person name="Cullen D."/>
            <person name="Hibbett D.S."/>
            <person name="Grigoriev I.V."/>
        </authorList>
    </citation>
    <scope>NUCLEOTIDE SEQUENCE [LARGE SCALE GENOMIC DNA]</scope>
    <source>
        <strain evidence="12">PC15</strain>
    </source>
</reference>
<keyword evidence="5 10" id="KW-0812">Transmembrane</keyword>
<dbReference type="AlphaFoldDB" id="A0A067NVI5"/>
<dbReference type="GO" id="GO:0006506">
    <property type="term" value="P:GPI anchor biosynthetic process"/>
    <property type="evidence" value="ECO:0007669"/>
    <property type="project" value="UniProtKB-UniPathway"/>
</dbReference>
<accession>A0A067NVI5</accession>
<dbReference type="PANTHER" id="PTHR21072">
    <property type="entry name" value="GPI TRANSAMIDASE COMPONENT PIG-S"/>
    <property type="match status" value="1"/>
</dbReference>
<dbReference type="GO" id="GO:0016255">
    <property type="term" value="P:attachment of GPI anchor to protein"/>
    <property type="evidence" value="ECO:0007669"/>
    <property type="project" value="InterPro"/>
</dbReference>
<dbReference type="OrthoDB" id="28748at2759"/>
<dbReference type="PANTHER" id="PTHR21072:SF13">
    <property type="entry name" value="GPI TRANSAMIDASE COMPONENT PIG-S"/>
    <property type="match status" value="1"/>
</dbReference>
<dbReference type="Proteomes" id="UP000027073">
    <property type="component" value="Unassembled WGS sequence"/>
</dbReference>
<comment type="subcellular location">
    <subcellularLocation>
        <location evidence="1">Endoplasmic reticulum membrane</location>
        <topology evidence="1">Multi-pass membrane protein</topology>
    </subcellularLocation>
</comment>
<evidence type="ECO:0000256" key="4">
    <source>
        <dbReference type="ARBA" id="ARBA00022502"/>
    </source>
</evidence>
<dbReference type="HOGENOM" id="CLU_010026_3_1_1"/>
<comment type="pathway">
    <text evidence="2">Glycolipid biosynthesis; glycosylphosphatidylinositol-anchor biosynthesis.</text>
</comment>
<sequence>MPLHEPSTIFFQSDNVRRTIIASYWIIIILALPLWWKTTSIERLSLPSSRVRNQASKELRLPVHIQLPGSYLDTTKRSQDQLAQTLSRQGVDVVFTGGRECLPVFLIVRFQRRCVTLSLVDCAVSILTSQCAESKLSTILSELLCPPQQGHVVAPYSPRFRLSFTLLNEDSTSGNYVRSWDVSRGIRQYITPLLDQLSLLHNFTIESQVQYHAPLAFKPRPTRLSSEDLSVFVNSAEWSLSSSASNDPVLHFVAFIPSQPLEMPESFLLPQWGGIVVHDPPSLSVDDVFPIFARQLLSLLGVSPLPVGVKYTGDVPISRWQLEALLRQRTLENTHSSQDTLRSIVTLVDQIEGMPVGWNVKDDILDALDALDKVYASSSASLRETVKQSTDAIVLASRAFFNPDMLALLYFPAEHKYAVYAPLFASAVIPVIAAAVRELLAWRRQRRQQT</sequence>
<keyword evidence="7 10" id="KW-1133">Transmembrane helix</keyword>
<proteinExistence type="inferred from homology"/>
<comment type="similarity">
    <text evidence="3">Belongs to the PIGS family.</text>
</comment>